<sequence length="586" mass="64728">MIPHTSERPRDRTWGFDWRASPKAVAALGIAPTGCDRHERTLSSMVAALGLAAETDMQWLSYSRSRDWYAEGHYDRTPISYSTVVASVSRLGEAGLIEEVRAKRGAHLAKVPLQSRIRATPLLVERLAGTRFEHMTPPATLIMRDEDGRAMRLPNTERTRRMQADVDGINEWLAGLDVTLSPDASPEDWQRTEHHLKGRKVRDGRETWACALPTPSNSIVRILGRGRHDCHGRLYGWWQQLPKERRGELLINGELLIEEDFAALHPTLLYAMKGVRLDFDPYDTDRFPRQHCKWALNVAINAGSMKGAVDALMWKPGWSETRCYTELLLDEVAHRNELIREFLGSDAGIRLMAIDSGMAIDVMKRCRKAGVDGVLPVHDSFLAPRRSGGHVTAIMQEVLDTTRVRLSGTTSTTSTRTIRQTARPGPAAPAAPPASAPAVSPPSREAGLKEGVAKVDFSPMQSLPASPAPSVAPEPRTVSWVPAERLEAMIAYQTRLLAFERQQAGPGSSWVDWDMRRAAVIELAHDLIAHEVETGMRAFPRALVPDRLPGKAKPGKASSRAGRSLQATSLQGQGRRPQGSLSQVQA</sequence>
<accession>A0A2N9ATA7</accession>
<evidence type="ECO:0008006" key="4">
    <source>
        <dbReference type="Google" id="ProtNLM"/>
    </source>
</evidence>
<evidence type="ECO:0000313" key="3">
    <source>
        <dbReference type="Proteomes" id="UP000233769"/>
    </source>
</evidence>
<feature type="region of interest" description="Disordered" evidence="1">
    <location>
        <begin position="408"/>
        <end position="447"/>
    </location>
</feature>
<gene>
    <name evidence="2" type="ORF">TK0001_3997</name>
</gene>
<evidence type="ECO:0000256" key="1">
    <source>
        <dbReference type="SAM" id="MobiDB-lite"/>
    </source>
</evidence>
<evidence type="ECO:0000313" key="2">
    <source>
        <dbReference type="EMBL" id="SOR30599.1"/>
    </source>
</evidence>
<dbReference type="AlphaFoldDB" id="A0A2N9ATA7"/>
<feature type="compositionally biased region" description="Low complexity" evidence="1">
    <location>
        <begin position="408"/>
        <end position="425"/>
    </location>
</feature>
<dbReference type="Proteomes" id="UP000233769">
    <property type="component" value="Chromosome tk0001"/>
</dbReference>
<feature type="region of interest" description="Disordered" evidence="1">
    <location>
        <begin position="545"/>
        <end position="586"/>
    </location>
</feature>
<reference evidence="3" key="1">
    <citation type="submission" date="2017-10" db="EMBL/GenBank/DDBJ databases">
        <authorList>
            <person name="Regsiter A."/>
            <person name="William W."/>
        </authorList>
    </citation>
    <scope>NUCLEOTIDE SEQUENCE [LARGE SCALE GENOMIC DNA]</scope>
</reference>
<name>A0A2N9ATA7_METEX</name>
<proteinExistence type="predicted"/>
<protein>
    <recommendedName>
        <fullName evidence="4">DNA-directed RNA polymerase</fullName>
    </recommendedName>
</protein>
<organism evidence="2 3">
    <name type="scientific">Methylorubrum extorquens</name>
    <name type="common">Methylobacterium dichloromethanicum</name>
    <name type="synonym">Methylobacterium extorquens</name>
    <dbReference type="NCBI Taxonomy" id="408"/>
    <lineage>
        <taxon>Bacteria</taxon>
        <taxon>Pseudomonadati</taxon>
        <taxon>Pseudomonadota</taxon>
        <taxon>Alphaproteobacteria</taxon>
        <taxon>Hyphomicrobiales</taxon>
        <taxon>Methylobacteriaceae</taxon>
        <taxon>Methylorubrum</taxon>
    </lineage>
</organism>
<dbReference type="EMBL" id="LT962688">
    <property type="protein sequence ID" value="SOR30599.1"/>
    <property type="molecule type" value="Genomic_DNA"/>
</dbReference>
<feature type="compositionally biased region" description="Pro residues" evidence="1">
    <location>
        <begin position="426"/>
        <end position="435"/>
    </location>
</feature>